<dbReference type="InterPro" id="IPR027417">
    <property type="entry name" value="P-loop_NTPase"/>
</dbReference>
<dbReference type="SUPFAM" id="SSF52540">
    <property type="entry name" value="P-loop containing nucleoside triphosphate hydrolases"/>
    <property type="match status" value="1"/>
</dbReference>
<proteinExistence type="predicted"/>
<dbReference type="Proteomes" id="UP000054538">
    <property type="component" value="Unassembled WGS sequence"/>
</dbReference>
<name>A0A0D0CGD6_9AGAM</name>
<evidence type="ECO:0000313" key="1">
    <source>
        <dbReference type="EMBL" id="KIK81787.1"/>
    </source>
</evidence>
<reference evidence="1 2" key="1">
    <citation type="submission" date="2014-04" db="EMBL/GenBank/DDBJ databases">
        <authorList>
            <consortium name="DOE Joint Genome Institute"/>
            <person name="Kuo A."/>
            <person name="Kohler A."/>
            <person name="Jargeat P."/>
            <person name="Nagy L.G."/>
            <person name="Floudas D."/>
            <person name="Copeland A."/>
            <person name="Barry K.W."/>
            <person name="Cichocki N."/>
            <person name="Veneault-Fourrey C."/>
            <person name="LaButti K."/>
            <person name="Lindquist E.A."/>
            <person name="Lipzen A."/>
            <person name="Lundell T."/>
            <person name="Morin E."/>
            <person name="Murat C."/>
            <person name="Sun H."/>
            <person name="Tunlid A."/>
            <person name="Henrissat B."/>
            <person name="Grigoriev I.V."/>
            <person name="Hibbett D.S."/>
            <person name="Martin F."/>
            <person name="Nordberg H.P."/>
            <person name="Cantor M.N."/>
            <person name="Hua S.X."/>
        </authorList>
    </citation>
    <scope>NUCLEOTIDE SEQUENCE [LARGE SCALE GENOMIC DNA]</scope>
    <source>
        <strain evidence="1 2">Ve08.2h10</strain>
    </source>
</reference>
<dbReference type="HOGENOM" id="CLU_001103_19_5_1"/>
<sequence length="124" mass="13965">TVITPKDSHTEQKKKLYTNLVDSQEVATKTSSYSSEKSRKAFIDTCLHRCNNQPPYSWQLDAAKAFYLGLDCTVLAGTGSRKSLPFVMPCMLSSNKACWCHKMGLMSVAVNHQMYTDELHEVQI</sequence>
<dbReference type="AlphaFoldDB" id="A0A0D0CGD6"/>
<dbReference type="InParanoid" id="A0A0D0CGD6"/>
<gene>
    <name evidence="1" type="ORF">PAXRUDRAFT_155267</name>
</gene>
<keyword evidence="2" id="KW-1185">Reference proteome</keyword>
<reference evidence="2" key="2">
    <citation type="submission" date="2015-01" db="EMBL/GenBank/DDBJ databases">
        <title>Evolutionary Origins and Diversification of the Mycorrhizal Mutualists.</title>
        <authorList>
            <consortium name="DOE Joint Genome Institute"/>
            <consortium name="Mycorrhizal Genomics Consortium"/>
            <person name="Kohler A."/>
            <person name="Kuo A."/>
            <person name="Nagy L.G."/>
            <person name="Floudas D."/>
            <person name="Copeland A."/>
            <person name="Barry K.W."/>
            <person name="Cichocki N."/>
            <person name="Veneault-Fourrey C."/>
            <person name="LaButti K."/>
            <person name="Lindquist E.A."/>
            <person name="Lipzen A."/>
            <person name="Lundell T."/>
            <person name="Morin E."/>
            <person name="Murat C."/>
            <person name="Riley R."/>
            <person name="Ohm R."/>
            <person name="Sun H."/>
            <person name="Tunlid A."/>
            <person name="Henrissat B."/>
            <person name="Grigoriev I.V."/>
            <person name="Hibbett D.S."/>
            <person name="Martin F."/>
        </authorList>
    </citation>
    <scope>NUCLEOTIDE SEQUENCE [LARGE SCALE GENOMIC DNA]</scope>
    <source>
        <strain evidence="2">Ve08.2h10</strain>
    </source>
</reference>
<accession>A0A0D0CGD6</accession>
<protein>
    <recommendedName>
        <fullName evidence="3">DEAD/DEAH box helicase domain-containing protein</fullName>
    </recommendedName>
</protein>
<feature type="non-terminal residue" evidence="1">
    <location>
        <position position="1"/>
    </location>
</feature>
<dbReference type="EMBL" id="KN825731">
    <property type="protein sequence ID" value="KIK81787.1"/>
    <property type="molecule type" value="Genomic_DNA"/>
</dbReference>
<dbReference type="OrthoDB" id="2499463at2759"/>
<organism evidence="1 2">
    <name type="scientific">Paxillus rubicundulus Ve08.2h10</name>
    <dbReference type="NCBI Taxonomy" id="930991"/>
    <lineage>
        <taxon>Eukaryota</taxon>
        <taxon>Fungi</taxon>
        <taxon>Dikarya</taxon>
        <taxon>Basidiomycota</taxon>
        <taxon>Agaricomycotina</taxon>
        <taxon>Agaricomycetes</taxon>
        <taxon>Agaricomycetidae</taxon>
        <taxon>Boletales</taxon>
        <taxon>Paxilineae</taxon>
        <taxon>Paxillaceae</taxon>
        <taxon>Paxillus</taxon>
    </lineage>
</organism>
<evidence type="ECO:0000313" key="2">
    <source>
        <dbReference type="Proteomes" id="UP000054538"/>
    </source>
</evidence>
<evidence type="ECO:0008006" key="3">
    <source>
        <dbReference type="Google" id="ProtNLM"/>
    </source>
</evidence>
<dbReference type="Gene3D" id="3.40.50.300">
    <property type="entry name" value="P-loop containing nucleotide triphosphate hydrolases"/>
    <property type="match status" value="1"/>
</dbReference>